<keyword evidence="1" id="KW-0812">Transmembrane</keyword>
<name>A0A0M2UTS3_9BACT</name>
<gene>
    <name evidence="2" type="ORF">BROFUL_02892</name>
</gene>
<keyword evidence="3" id="KW-1185">Reference proteome</keyword>
<reference evidence="2 3" key="1">
    <citation type="journal article" date="2013" name="BMC Microbiol.">
        <title>Identification of the type II cytochrome c maturation pathway in anammox bacteria by comparative genomics.</title>
        <authorList>
            <person name="Ferousi C."/>
            <person name="Speth D.R."/>
            <person name="Reimann J."/>
            <person name="Op den Camp H.J."/>
            <person name="Allen J.W."/>
            <person name="Keltjens J.T."/>
            <person name="Jetten M.S."/>
        </authorList>
    </citation>
    <scope>NUCLEOTIDE SEQUENCE [LARGE SCALE GENOMIC DNA]</scope>
    <source>
        <strain evidence="2">RU1</strain>
    </source>
</reference>
<comment type="caution">
    <text evidence="2">The sequence shown here is derived from an EMBL/GenBank/DDBJ whole genome shotgun (WGS) entry which is preliminary data.</text>
</comment>
<protein>
    <recommendedName>
        <fullName evidence="4">Phage Mu protein F like protein</fullName>
    </recommendedName>
</protein>
<feature type="transmembrane region" description="Helical" evidence="1">
    <location>
        <begin position="37"/>
        <end position="55"/>
    </location>
</feature>
<keyword evidence="1" id="KW-1133">Transmembrane helix</keyword>
<sequence>MALFRNMDQMHYPDTNRIGNRRLVFIYAKEAKGYNQLMTRFIVLFIAAYVVYTIVKKSLKRTPSGNDAQQRTDKKSQPVVTHLKEIAYVCYSAANDDDTCDVCREFDGRHMLPNHKILQRVKPPHAGCKSPKGCRCTLVYVTRDEDGSSEVESLLKKHGGMCDRQTIERN</sequence>
<dbReference type="Proteomes" id="UP000034954">
    <property type="component" value="Unassembled WGS sequence"/>
</dbReference>
<proteinExistence type="predicted"/>
<evidence type="ECO:0000256" key="1">
    <source>
        <dbReference type="SAM" id="Phobius"/>
    </source>
</evidence>
<keyword evidence="1" id="KW-0472">Membrane</keyword>
<dbReference type="EMBL" id="LAQJ01000273">
    <property type="protein sequence ID" value="KKO18386.1"/>
    <property type="molecule type" value="Genomic_DNA"/>
</dbReference>
<organism evidence="2 3">
    <name type="scientific">Candidatus Brocadia fulgida</name>
    <dbReference type="NCBI Taxonomy" id="380242"/>
    <lineage>
        <taxon>Bacteria</taxon>
        <taxon>Pseudomonadati</taxon>
        <taxon>Planctomycetota</taxon>
        <taxon>Candidatus Brocadiia</taxon>
        <taxon>Candidatus Brocadiales</taxon>
        <taxon>Candidatus Brocadiaceae</taxon>
        <taxon>Candidatus Brocadia</taxon>
    </lineage>
</organism>
<evidence type="ECO:0008006" key="4">
    <source>
        <dbReference type="Google" id="ProtNLM"/>
    </source>
</evidence>
<evidence type="ECO:0000313" key="2">
    <source>
        <dbReference type="EMBL" id="KKO18386.1"/>
    </source>
</evidence>
<accession>A0A0M2UTS3</accession>
<dbReference type="AlphaFoldDB" id="A0A0M2UTS3"/>
<evidence type="ECO:0000313" key="3">
    <source>
        <dbReference type="Proteomes" id="UP000034954"/>
    </source>
</evidence>